<dbReference type="AlphaFoldDB" id="A0A5C8PMF0"/>
<keyword evidence="2" id="KW-1185">Reference proteome</keyword>
<organism evidence="1 2">
    <name type="scientific">Vineibacter terrae</name>
    <dbReference type="NCBI Taxonomy" id="2586908"/>
    <lineage>
        <taxon>Bacteria</taxon>
        <taxon>Pseudomonadati</taxon>
        <taxon>Pseudomonadota</taxon>
        <taxon>Alphaproteobacteria</taxon>
        <taxon>Hyphomicrobiales</taxon>
        <taxon>Vineibacter</taxon>
    </lineage>
</organism>
<reference evidence="1 2" key="1">
    <citation type="submission" date="2019-06" db="EMBL/GenBank/DDBJ databases">
        <title>New taxonomy in bacterial strain CC-CFT640, isolated from vineyard.</title>
        <authorList>
            <person name="Lin S.-Y."/>
            <person name="Tsai C.-F."/>
            <person name="Young C.-C."/>
        </authorList>
    </citation>
    <scope>NUCLEOTIDE SEQUENCE [LARGE SCALE GENOMIC DNA]</scope>
    <source>
        <strain evidence="1 2">CC-CFT640</strain>
    </source>
</reference>
<accession>A0A5C8PMF0</accession>
<evidence type="ECO:0000313" key="1">
    <source>
        <dbReference type="EMBL" id="TXL75118.1"/>
    </source>
</evidence>
<protein>
    <submittedName>
        <fullName evidence="1">Phage Gp37/Gp68 family protein</fullName>
    </submittedName>
</protein>
<evidence type="ECO:0000313" key="2">
    <source>
        <dbReference type="Proteomes" id="UP000321638"/>
    </source>
</evidence>
<dbReference type="Proteomes" id="UP000321638">
    <property type="component" value="Unassembled WGS sequence"/>
</dbReference>
<proteinExistence type="predicted"/>
<dbReference type="OrthoDB" id="9787478at2"/>
<dbReference type="InterPro" id="IPR011101">
    <property type="entry name" value="DUF5131"/>
</dbReference>
<dbReference type="RefSeq" id="WP_147847689.1">
    <property type="nucleotide sequence ID" value="NZ_VDUZ01000015.1"/>
</dbReference>
<dbReference type="Pfam" id="PF07505">
    <property type="entry name" value="DUF5131"/>
    <property type="match status" value="1"/>
</dbReference>
<dbReference type="EMBL" id="VDUZ01000015">
    <property type="protein sequence ID" value="TXL75118.1"/>
    <property type="molecule type" value="Genomic_DNA"/>
</dbReference>
<sequence length="254" mass="29131">MADSTEIEWTDSTWNPVTGCTKVTAGCDLCYAERFSERFRGVKGHPFEHGFDLTLRHGRLEQPLRWRQPRRIFVNSMSDLFHKEVPVSFIDSVFDTMEQASWHTYQVLTKRSSLMARYLSRRYKGDLAPRHIWLGVSIEDAKNTVRLAHLKAAKASTRFVSFEPLIGPVGPISLKGIDWVIVGGESGPRARPMDEAWVLEIRDQCKSDKVAFFFKQWGGTRPKTGGRLLRGREWNQYPDKSAKRRVESVHGASY</sequence>
<comment type="caution">
    <text evidence="1">The sequence shown here is derived from an EMBL/GenBank/DDBJ whole genome shotgun (WGS) entry which is preliminary data.</text>
</comment>
<name>A0A5C8PMF0_9HYPH</name>
<gene>
    <name evidence="1" type="ORF">FHP25_14625</name>
</gene>